<dbReference type="Gene3D" id="3.20.20.70">
    <property type="entry name" value="Aldolase class I"/>
    <property type="match status" value="1"/>
</dbReference>
<dbReference type="SMART" id="SM01133">
    <property type="entry name" value="DeoC"/>
    <property type="match status" value="1"/>
</dbReference>
<evidence type="ECO:0000313" key="7">
    <source>
        <dbReference type="EMBL" id="QJT09867.1"/>
    </source>
</evidence>
<evidence type="ECO:0000256" key="5">
    <source>
        <dbReference type="NCBIfam" id="TIGR01949"/>
    </source>
</evidence>
<dbReference type="PANTHER" id="PTHR47916:SF1">
    <property type="entry name" value="3-HYDROXY-5-PHOSPHONOOXYPENTANE-2,4-DIONE THIOLASE"/>
    <property type="match status" value="1"/>
</dbReference>
<keyword evidence="4" id="KW-0704">Schiff base</keyword>
<keyword evidence="3" id="KW-0057">Aromatic amino acid biosynthesis</keyword>
<dbReference type="PIRSF" id="PIRSF038992">
    <property type="entry name" value="Aldolase_Ia"/>
    <property type="match status" value="1"/>
</dbReference>
<dbReference type="InterPro" id="IPR013785">
    <property type="entry name" value="Aldolase_TIM"/>
</dbReference>
<dbReference type="InterPro" id="IPR002915">
    <property type="entry name" value="DeoC/FbaB/LacD_aldolase"/>
</dbReference>
<keyword evidence="10" id="KW-1185">Reference proteome</keyword>
<evidence type="ECO:0000256" key="6">
    <source>
        <dbReference type="PIRSR" id="PIRSR038992-1"/>
    </source>
</evidence>
<evidence type="ECO:0000256" key="3">
    <source>
        <dbReference type="ARBA" id="ARBA00023141"/>
    </source>
</evidence>
<dbReference type="GO" id="GO:0009073">
    <property type="term" value="P:aromatic amino acid family biosynthetic process"/>
    <property type="evidence" value="ECO:0007669"/>
    <property type="project" value="UniProtKB-KW"/>
</dbReference>
<evidence type="ECO:0000313" key="10">
    <source>
        <dbReference type="Proteomes" id="UP000503251"/>
    </source>
</evidence>
<dbReference type="InterPro" id="IPR010210">
    <property type="entry name" value="ADH_synthase"/>
</dbReference>
<dbReference type="GO" id="GO:0008652">
    <property type="term" value="P:amino acid biosynthetic process"/>
    <property type="evidence" value="ECO:0007669"/>
    <property type="project" value="UniProtKB-KW"/>
</dbReference>
<feature type="active site" description="Proton donor" evidence="6">
    <location>
        <position position="146"/>
    </location>
</feature>
<feature type="active site" description="Schiff-base intermediate with dihydroxyacetone-P" evidence="6">
    <location>
        <position position="177"/>
    </location>
</feature>
<dbReference type="NCBIfam" id="TIGR01949">
    <property type="entry name" value="ADH_synth"/>
    <property type="match status" value="1"/>
</dbReference>
<dbReference type="PANTHER" id="PTHR47916">
    <property type="entry name" value="FRUCTOSE-BISPHOSPHATE ALDOLASE CLASS 1"/>
    <property type="match status" value="1"/>
</dbReference>
<gene>
    <name evidence="8" type="ORF">DQK91_05050</name>
    <name evidence="7" type="ORF">E8L03_13385</name>
</gene>
<dbReference type="InterPro" id="IPR050456">
    <property type="entry name" value="DeoC/FbaB_aldolase"/>
</dbReference>
<proteinExistence type="inferred from homology"/>
<dbReference type="AlphaFoldDB" id="A0A6P1ZKA1"/>
<evidence type="ECO:0000313" key="8">
    <source>
        <dbReference type="EMBL" id="TVM36016.1"/>
    </source>
</evidence>
<protein>
    <recommendedName>
        <fullName evidence="5">2-amino-3,7-dideoxy-D-threo-hept-6-ulosonate synthase</fullName>
        <ecNumber evidence="5">2.2.1.10</ecNumber>
    </recommendedName>
</protein>
<dbReference type="Proteomes" id="UP000503251">
    <property type="component" value="Chromosome"/>
</dbReference>
<dbReference type="SUPFAM" id="SSF51569">
    <property type="entry name" value="Aldolase"/>
    <property type="match status" value="1"/>
</dbReference>
<dbReference type="EMBL" id="CP039543">
    <property type="protein sequence ID" value="QJT09867.1"/>
    <property type="molecule type" value="Genomic_DNA"/>
</dbReference>
<dbReference type="GO" id="GO:0016836">
    <property type="term" value="F:hydro-lyase activity"/>
    <property type="evidence" value="ECO:0007669"/>
    <property type="project" value="InterPro"/>
</dbReference>
<sequence>MRIGKAIRRERIFNRDTKRTIIVPLDHGISIGPVHGLVDLRETVNSVAEGGANAVLMHKGLVRCGHRTSGKDIGLILHLSASTDVSPYPNAKTLVSSVREALKQGADAISVHINLGDETERHMLKEVGEAAEEAADWGMPLLAMVYGRGPKIKDGFAPDVVAHCARVGQELGADIIKVVYTGDPDSFAKVVESCCVPVVIAGGPKLDSDRDLLTIVHDSIAAGGSGLSVGRNIFQHENPAALCRALAGIVHDGRTVDEGMEILRGADR</sequence>
<evidence type="ECO:0000256" key="1">
    <source>
        <dbReference type="ARBA" id="ARBA00022605"/>
    </source>
</evidence>
<dbReference type="GO" id="GO:0004332">
    <property type="term" value="F:fructose-bisphosphate aldolase activity"/>
    <property type="evidence" value="ECO:0007669"/>
    <property type="project" value="InterPro"/>
</dbReference>
<dbReference type="EC" id="2.2.1.10" evidence="5"/>
<evidence type="ECO:0000313" key="9">
    <source>
        <dbReference type="Proteomes" id="UP000434052"/>
    </source>
</evidence>
<name>A0A6P1ZKA1_9BACT</name>
<evidence type="ECO:0000256" key="4">
    <source>
        <dbReference type="ARBA" id="ARBA00023270"/>
    </source>
</evidence>
<dbReference type="GO" id="GO:0016740">
    <property type="term" value="F:transferase activity"/>
    <property type="evidence" value="ECO:0007669"/>
    <property type="project" value="UniProtKB-KW"/>
</dbReference>
<dbReference type="CDD" id="cd00958">
    <property type="entry name" value="DhnA"/>
    <property type="match status" value="1"/>
</dbReference>
<organism evidence="8 9">
    <name type="scientific">Oceanidesulfovibrio marinus</name>
    <dbReference type="NCBI Taxonomy" id="370038"/>
    <lineage>
        <taxon>Bacteria</taxon>
        <taxon>Pseudomonadati</taxon>
        <taxon>Thermodesulfobacteriota</taxon>
        <taxon>Desulfovibrionia</taxon>
        <taxon>Desulfovibrionales</taxon>
        <taxon>Desulfovibrionaceae</taxon>
        <taxon>Oceanidesulfovibrio</taxon>
    </lineage>
</organism>
<dbReference type="InterPro" id="IPR041720">
    <property type="entry name" value="FbaB-like"/>
</dbReference>
<dbReference type="HAMAP" id="MF_00960">
    <property type="entry name" value="ADH_synthase"/>
    <property type="match status" value="1"/>
</dbReference>
<dbReference type="RefSeq" id="WP_144234348.1">
    <property type="nucleotide sequence ID" value="NZ_CP039543.1"/>
</dbReference>
<reference evidence="7 10" key="2">
    <citation type="submission" date="2019-04" db="EMBL/GenBank/DDBJ databases">
        <title>Isolation and culture of sulfate reducing bacteria from the cold seep of the South China Sea.</title>
        <authorList>
            <person name="Sun C."/>
            <person name="Liu R."/>
        </authorList>
    </citation>
    <scope>NUCLEOTIDE SEQUENCE [LARGE SCALE GENOMIC DNA]</scope>
    <source>
        <strain evidence="7 10">CS1</strain>
    </source>
</reference>
<keyword evidence="8" id="KW-0456">Lyase</keyword>
<evidence type="ECO:0000256" key="2">
    <source>
        <dbReference type="ARBA" id="ARBA00022679"/>
    </source>
</evidence>
<dbReference type="Proteomes" id="UP000434052">
    <property type="component" value="Unassembled WGS sequence"/>
</dbReference>
<dbReference type="Pfam" id="PF01791">
    <property type="entry name" value="DeoC"/>
    <property type="match status" value="1"/>
</dbReference>
<dbReference type="NCBIfam" id="NF005556">
    <property type="entry name" value="PRK07226.1"/>
    <property type="match status" value="1"/>
</dbReference>
<dbReference type="OrthoDB" id="5915071at2"/>
<dbReference type="EMBL" id="QMIF01000002">
    <property type="protein sequence ID" value="TVM36016.1"/>
    <property type="molecule type" value="Genomic_DNA"/>
</dbReference>
<keyword evidence="1" id="KW-0028">Amino-acid biosynthesis</keyword>
<keyword evidence="2" id="KW-0808">Transferase</keyword>
<reference evidence="8 9" key="1">
    <citation type="submission" date="2018-06" db="EMBL/GenBank/DDBJ databases">
        <title>Complete genome of Desulfovibrio marinus P48SEP.</title>
        <authorList>
            <person name="Crispim J.S."/>
            <person name="Vidigal P.M.P."/>
            <person name="Silva L.C.F."/>
            <person name="Araujo L.C."/>
            <person name="Laguardia C.N."/>
            <person name="Dias R.S."/>
            <person name="Sousa M.P."/>
            <person name="Paula S.O."/>
            <person name="Silva C."/>
        </authorList>
    </citation>
    <scope>NUCLEOTIDE SEQUENCE [LARGE SCALE GENOMIC DNA]</scope>
    <source>
        <strain evidence="8 9">P48SEP</strain>
    </source>
</reference>
<accession>A0A6P1ZKA1</accession>